<organism evidence="2 3">
    <name type="scientific">Hoylesella nanceiensis</name>
    <dbReference type="NCBI Taxonomy" id="425941"/>
    <lineage>
        <taxon>Bacteria</taxon>
        <taxon>Pseudomonadati</taxon>
        <taxon>Bacteroidota</taxon>
        <taxon>Bacteroidia</taxon>
        <taxon>Bacteroidales</taxon>
        <taxon>Prevotellaceae</taxon>
        <taxon>Hoylesella</taxon>
    </lineage>
</organism>
<protein>
    <submittedName>
        <fullName evidence="2">Lactonase family protein</fullName>
    </submittedName>
</protein>
<dbReference type="PANTHER" id="PTHR30344">
    <property type="entry name" value="6-PHOSPHOGLUCONOLACTONASE-RELATED"/>
    <property type="match status" value="1"/>
</dbReference>
<feature type="chain" id="PRO_5045568049" evidence="1">
    <location>
        <begin position="22"/>
        <end position="385"/>
    </location>
</feature>
<comment type="caution">
    <text evidence="2">The sequence shown here is derived from an EMBL/GenBank/DDBJ whole genome shotgun (WGS) entry which is preliminary data.</text>
</comment>
<dbReference type="Proteomes" id="UP000788426">
    <property type="component" value="Unassembled WGS sequence"/>
</dbReference>
<dbReference type="Pfam" id="PF10282">
    <property type="entry name" value="Lactonase"/>
    <property type="match status" value="1"/>
</dbReference>
<proteinExistence type="predicted"/>
<dbReference type="InterPro" id="IPR019405">
    <property type="entry name" value="Lactonase_7-beta_prop"/>
</dbReference>
<gene>
    <name evidence="2" type="ORF">KZO38_09165</name>
</gene>
<dbReference type="InterPro" id="IPR050282">
    <property type="entry name" value="Cycloisomerase_2"/>
</dbReference>
<evidence type="ECO:0000313" key="2">
    <source>
        <dbReference type="EMBL" id="MBW4769920.1"/>
    </source>
</evidence>
<dbReference type="PANTHER" id="PTHR30344:SF1">
    <property type="entry name" value="6-PHOSPHOGLUCONOLACTONASE"/>
    <property type="match status" value="1"/>
</dbReference>
<keyword evidence="3" id="KW-1185">Reference proteome</keyword>
<name>A0ABS6YEF1_9BACT</name>
<evidence type="ECO:0000313" key="3">
    <source>
        <dbReference type="Proteomes" id="UP000788426"/>
    </source>
</evidence>
<evidence type="ECO:0000256" key="1">
    <source>
        <dbReference type="SAM" id="SignalP"/>
    </source>
</evidence>
<reference evidence="2 3" key="1">
    <citation type="submission" date="2021-07" db="EMBL/GenBank/DDBJ databases">
        <title>Genomic diversity and antimicrobial resistance of Prevotella spp. isolated from chronic lung disease airways.</title>
        <authorList>
            <person name="Webb K.A."/>
            <person name="Olagoke O.S."/>
            <person name="Baird T."/>
            <person name="Neill J."/>
            <person name="Pham A."/>
            <person name="Wells T.J."/>
            <person name="Ramsay K.A."/>
            <person name="Bell S.C."/>
            <person name="Sarovich D.S."/>
            <person name="Price E.P."/>
        </authorList>
    </citation>
    <scope>NUCLEOTIDE SEQUENCE [LARGE SCALE GENOMIC DNA]</scope>
    <source>
        <strain evidence="2 3">SCHI0011.S.12</strain>
    </source>
</reference>
<feature type="signal peptide" evidence="1">
    <location>
        <begin position="1"/>
        <end position="21"/>
    </location>
</feature>
<sequence length="385" mass="41860">MTYKSFLASAILACSSLSLMAQDNIKLLVGTYTNGSSKGIYSFELNQRTGDVTALDTLEITNPSYLTLSLDGSMIYAVNETNDKNAALSAISFDSENGKMRFVNSALTKGEDPCFVDTNGNMAVTANYSGGSMSVFPLSGTGQLENMTQLFSGAQQGFDKERQEKGHFHCVRFTPEGNGVLVVDFTGDALLRYDFVTPTKLKYVGVAAQLPKGSGARHFTFSDDSKYLYVMSELSGAVTVFNYNKGNLTKKQTIAADKHNARGGADIHLTPNGKFLYVSNRLKNDGITIFKVNKATGILTEVGFQPTDKHPRQFNITPNGELLLCASRDNNTIQVFKINQNTGALTNLNKDIKVDKAVCVQFYPAIMVPDTGVGGFQVIERTVVK</sequence>
<dbReference type="EMBL" id="JAHXCT010000007">
    <property type="protein sequence ID" value="MBW4769920.1"/>
    <property type="molecule type" value="Genomic_DNA"/>
</dbReference>
<dbReference type="RefSeq" id="WP_219482049.1">
    <property type="nucleotide sequence ID" value="NZ_JAHXCT010000007.1"/>
</dbReference>
<keyword evidence="1" id="KW-0732">Signal</keyword>
<accession>A0ABS6YEF1</accession>